<protein>
    <submittedName>
        <fullName evidence="7">Nodulation efficiency protein D</fullName>
    </submittedName>
</protein>
<evidence type="ECO:0000256" key="4">
    <source>
        <dbReference type="ARBA" id="ARBA00023136"/>
    </source>
</evidence>
<dbReference type="AlphaFoldDB" id="A0A2U3LXE4"/>
<accession>A0A2U3LXE4</accession>
<sequence length="133" mass="14826">MVWLAIFAGSIIIELFSLTFFTLWFGFGAIVAYCLSLLGVSLWIQIAIFLTVSLVSLKLFRQYALKSYKYKTNINALIGMEAVVSGKNSTGILVKVNGIEWAALYKSEKEVDLGERVLIKGVQGVKLLIERKD</sequence>
<dbReference type="PANTHER" id="PTHR33507:SF3">
    <property type="entry name" value="INNER MEMBRANE PROTEIN YBBJ"/>
    <property type="match status" value="1"/>
</dbReference>
<dbReference type="GO" id="GO:0005886">
    <property type="term" value="C:plasma membrane"/>
    <property type="evidence" value="ECO:0007669"/>
    <property type="project" value="TreeGrafter"/>
</dbReference>
<evidence type="ECO:0000256" key="2">
    <source>
        <dbReference type="ARBA" id="ARBA00022692"/>
    </source>
</evidence>
<keyword evidence="4 5" id="KW-0472">Membrane</keyword>
<proteinExistence type="predicted"/>
<dbReference type="Gene3D" id="2.40.50.140">
    <property type="entry name" value="Nucleic acid-binding proteins"/>
    <property type="match status" value="1"/>
</dbReference>
<evidence type="ECO:0000313" key="8">
    <source>
        <dbReference type="Proteomes" id="UP000238916"/>
    </source>
</evidence>
<reference evidence="8" key="1">
    <citation type="submission" date="2018-02" db="EMBL/GenBank/DDBJ databases">
        <authorList>
            <person name="Hausmann B."/>
        </authorList>
    </citation>
    <scope>NUCLEOTIDE SEQUENCE [LARGE SCALE GENOMIC DNA]</scope>
    <source>
        <strain evidence="8">Peat soil MAG SbF1</strain>
    </source>
</reference>
<evidence type="ECO:0000256" key="1">
    <source>
        <dbReference type="ARBA" id="ARBA00004141"/>
    </source>
</evidence>
<dbReference type="PANTHER" id="PTHR33507">
    <property type="entry name" value="INNER MEMBRANE PROTEIN YBBJ"/>
    <property type="match status" value="1"/>
</dbReference>
<dbReference type="InterPro" id="IPR052165">
    <property type="entry name" value="Membrane_assoc_protease"/>
</dbReference>
<keyword evidence="3 5" id="KW-1133">Transmembrane helix</keyword>
<feature type="domain" description="NfeD-like C-terminal" evidence="6">
    <location>
        <begin position="75"/>
        <end position="131"/>
    </location>
</feature>
<gene>
    <name evidence="7" type="ORF">SBF1_9180003</name>
</gene>
<evidence type="ECO:0000259" key="6">
    <source>
        <dbReference type="Pfam" id="PF01957"/>
    </source>
</evidence>
<keyword evidence="2 5" id="KW-0812">Transmembrane</keyword>
<dbReference type="InterPro" id="IPR012340">
    <property type="entry name" value="NA-bd_OB-fold"/>
</dbReference>
<evidence type="ECO:0000313" key="7">
    <source>
        <dbReference type="EMBL" id="SPF56494.1"/>
    </source>
</evidence>
<organism evidence="7 8">
    <name type="scientific">Candidatus Desulfosporosinus infrequens</name>
    <dbReference type="NCBI Taxonomy" id="2043169"/>
    <lineage>
        <taxon>Bacteria</taxon>
        <taxon>Bacillati</taxon>
        <taxon>Bacillota</taxon>
        <taxon>Clostridia</taxon>
        <taxon>Eubacteriales</taxon>
        <taxon>Desulfitobacteriaceae</taxon>
        <taxon>Desulfosporosinus</taxon>
    </lineage>
</organism>
<dbReference type="Proteomes" id="UP000238916">
    <property type="component" value="Unassembled WGS sequence"/>
</dbReference>
<name>A0A2U3LXE4_9FIRM</name>
<comment type="subcellular location">
    <subcellularLocation>
        <location evidence="1">Membrane</location>
        <topology evidence="1">Multi-pass membrane protein</topology>
    </subcellularLocation>
</comment>
<dbReference type="Pfam" id="PF01957">
    <property type="entry name" value="NfeD"/>
    <property type="match status" value="1"/>
</dbReference>
<dbReference type="InterPro" id="IPR002810">
    <property type="entry name" value="NfeD-like_C"/>
</dbReference>
<evidence type="ECO:0000256" key="5">
    <source>
        <dbReference type="SAM" id="Phobius"/>
    </source>
</evidence>
<dbReference type="SUPFAM" id="SSF141322">
    <property type="entry name" value="NfeD domain-like"/>
    <property type="match status" value="1"/>
</dbReference>
<feature type="transmembrane region" description="Helical" evidence="5">
    <location>
        <begin position="42"/>
        <end position="60"/>
    </location>
</feature>
<evidence type="ECO:0000256" key="3">
    <source>
        <dbReference type="ARBA" id="ARBA00022989"/>
    </source>
</evidence>
<dbReference type="EMBL" id="OMOF01000910">
    <property type="protein sequence ID" value="SPF56494.1"/>
    <property type="molecule type" value="Genomic_DNA"/>
</dbReference>
<feature type="transmembrane region" description="Helical" evidence="5">
    <location>
        <begin position="12"/>
        <end position="36"/>
    </location>
</feature>